<evidence type="ECO:0000313" key="9">
    <source>
        <dbReference type="EMBL" id="SHM12304.1"/>
    </source>
</evidence>
<proteinExistence type="inferred from homology"/>
<dbReference type="OrthoDB" id="9807082at2"/>
<evidence type="ECO:0000256" key="5">
    <source>
        <dbReference type="ARBA" id="ARBA00022692"/>
    </source>
</evidence>
<evidence type="ECO:0000313" key="10">
    <source>
        <dbReference type="Proteomes" id="UP000183974"/>
    </source>
</evidence>
<feature type="transmembrane region" description="Helical" evidence="8">
    <location>
        <begin position="230"/>
        <end position="248"/>
    </location>
</feature>
<dbReference type="EMBL" id="FRBR01000010">
    <property type="protein sequence ID" value="SHM12304.1"/>
    <property type="molecule type" value="Genomic_DNA"/>
</dbReference>
<evidence type="ECO:0000256" key="7">
    <source>
        <dbReference type="ARBA" id="ARBA00023136"/>
    </source>
</evidence>
<dbReference type="GO" id="GO:0005886">
    <property type="term" value="C:plasma membrane"/>
    <property type="evidence" value="ECO:0007669"/>
    <property type="project" value="UniProtKB-SubCell"/>
</dbReference>
<protein>
    <recommendedName>
        <fullName evidence="8">Probable membrane transporter protein</fullName>
    </recommendedName>
</protein>
<dbReference type="PANTHER" id="PTHR30269:SF0">
    <property type="entry name" value="MEMBRANE TRANSPORTER PROTEIN YFCA-RELATED"/>
    <property type="match status" value="1"/>
</dbReference>
<name>A0A1M7G7D3_9RHOB</name>
<keyword evidence="4 8" id="KW-1003">Cell membrane</keyword>
<keyword evidence="10" id="KW-1185">Reference proteome</keyword>
<feature type="transmembrane region" description="Helical" evidence="8">
    <location>
        <begin position="137"/>
        <end position="166"/>
    </location>
</feature>
<dbReference type="AlphaFoldDB" id="A0A1M7G7D3"/>
<comment type="similarity">
    <text evidence="2 8">Belongs to the 4-toluene sulfonate uptake permease (TSUP) (TC 2.A.102) family.</text>
</comment>
<gene>
    <name evidence="9" type="ORF">SAMN05444398_11045</name>
</gene>
<dbReference type="PANTHER" id="PTHR30269">
    <property type="entry name" value="TRANSMEMBRANE PROTEIN YFCA"/>
    <property type="match status" value="1"/>
</dbReference>
<dbReference type="Pfam" id="PF01925">
    <property type="entry name" value="TauE"/>
    <property type="match status" value="1"/>
</dbReference>
<dbReference type="RefSeq" id="WP_073035678.1">
    <property type="nucleotide sequence ID" value="NZ_BMLR01000011.1"/>
</dbReference>
<evidence type="ECO:0000256" key="8">
    <source>
        <dbReference type="RuleBase" id="RU363041"/>
    </source>
</evidence>
<evidence type="ECO:0000256" key="4">
    <source>
        <dbReference type="ARBA" id="ARBA00022475"/>
    </source>
</evidence>
<comment type="subcellular location">
    <subcellularLocation>
        <location evidence="1 8">Cell membrane</location>
        <topology evidence="1 8">Multi-pass membrane protein</topology>
    </subcellularLocation>
</comment>
<feature type="transmembrane region" description="Helical" evidence="8">
    <location>
        <begin position="178"/>
        <end position="199"/>
    </location>
</feature>
<dbReference type="InterPro" id="IPR002781">
    <property type="entry name" value="TM_pro_TauE-like"/>
</dbReference>
<keyword evidence="6 8" id="KW-1133">Transmembrane helix</keyword>
<evidence type="ECO:0000256" key="2">
    <source>
        <dbReference type="ARBA" id="ARBA00009142"/>
    </source>
</evidence>
<dbReference type="STRING" id="337701.SAMN05444398_11045"/>
<feature type="transmembrane region" description="Helical" evidence="8">
    <location>
        <begin position="99"/>
        <end position="117"/>
    </location>
</feature>
<accession>A0A1M7G7D3</accession>
<keyword evidence="5 8" id="KW-0812">Transmembrane</keyword>
<feature type="transmembrane region" description="Helical" evidence="8">
    <location>
        <begin position="40"/>
        <end position="61"/>
    </location>
</feature>
<keyword evidence="7 8" id="KW-0472">Membrane</keyword>
<organism evidence="9 10">
    <name type="scientific">Roseovarius pacificus</name>
    <dbReference type="NCBI Taxonomy" id="337701"/>
    <lineage>
        <taxon>Bacteria</taxon>
        <taxon>Pseudomonadati</taxon>
        <taxon>Pseudomonadota</taxon>
        <taxon>Alphaproteobacteria</taxon>
        <taxon>Rhodobacterales</taxon>
        <taxon>Roseobacteraceae</taxon>
        <taxon>Roseovarius</taxon>
    </lineage>
</organism>
<evidence type="ECO:0000256" key="1">
    <source>
        <dbReference type="ARBA" id="ARBA00004651"/>
    </source>
</evidence>
<feature type="transmembrane region" description="Helical" evidence="8">
    <location>
        <begin position="73"/>
        <end position="93"/>
    </location>
</feature>
<sequence>MTDILILLAAAFGAGVLNTIAGGGTFLTFPALVFTGVPPVAANATSAVAVFPGYLGGALGFRAELASIDRPRLLRLGLISLAGGVTGAGLLLISSNKAFSVVVPFLLLAATIVFLFGDRIRAWAATHARSVTPEGAFGLFVVSLYGGYFNGGLGIVLLALFAMWGMTDLHQMNGLKNGLSFAISAISVAVFALAGLVAWPQALMMMAAATAGGYAGAPLARALPKSTVRLLIALIGFGMSAVFFWRLVSGG</sequence>
<keyword evidence="3" id="KW-0813">Transport</keyword>
<reference evidence="9 10" key="1">
    <citation type="submission" date="2016-11" db="EMBL/GenBank/DDBJ databases">
        <authorList>
            <person name="Jaros S."/>
            <person name="Januszkiewicz K."/>
            <person name="Wedrychowicz H."/>
        </authorList>
    </citation>
    <scope>NUCLEOTIDE SEQUENCE [LARGE SCALE GENOMIC DNA]</scope>
    <source>
        <strain evidence="9 10">DSM 29589</strain>
    </source>
</reference>
<dbReference type="Proteomes" id="UP000183974">
    <property type="component" value="Unassembled WGS sequence"/>
</dbReference>
<evidence type="ECO:0000256" key="3">
    <source>
        <dbReference type="ARBA" id="ARBA00022448"/>
    </source>
</evidence>
<dbReference type="InterPro" id="IPR052017">
    <property type="entry name" value="TSUP"/>
</dbReference>
<evidence type="ECO:0000256" key="6">
    <source>
        <dbReference type="ARBA" id="ARBA00022989"/>
    </source>
</evidence>